<protein>
    <submittedName>
        <fullName evidence="1">Uncharacterized protein</fullName>
    </submittedName>
</protein>
<accession>A0A8H9N202</accession>
<reference evidence="1" key="2">
    <citation type="submission" date="2019-01" db="EMBL/GenBank/DDBJ databases">
        <authorList>
            <consortium name="NCBI Pathogen Detection Project"/>
        </authorList>
    </citation>
    <scope>NUCLEOTIDE SEQUENCE</scope>
    <source>
        <strain evidence="1">BCW_3452</strain>
    </source>
</reference>
<gene>
    <name evidence="1" type="ORF">I7730_16330</name>
</gene>
<dbReference type="GO" id="GO:0000287">
    <property type="term" value="F:magnesium ion binding"/>
    <property type="evidence" value="ECO:0007669"/>
    <property type="project" value="InterPro"/>
</dbReference>
<dbReference type="GO" id="GO:0006310">
    <property type="term" value="P:DNA recombination"/>
    <property type="evidence" value="ECO:0007669"/>
    <property type="project" value="InterPro"/>
</dbReference>
<dbReference type="Proteomes" id="UP000863257">
    <property type="component" value="Unassembled WGS sequence"/>
</dbReference>
<comment type="caution">
    <text evidence="1">The sequence shown here is derived from an EMBL/GenBank/DDBJ whole genome shotgun (WGS) entry which is preliminary data.</text>
</comment>
<dbReference type="AlphaFoldDB" id="A0A8H9N202"/>
<proteinExistence type="predicted"/>
<dbReference type="GO" id="GO:0006281">
    <property type="term" value="P:DNA repair"/>
    <property type="evidence" value="ECO:0007669"/>
    <property type="project" value="InterPro"/>
</dbReference>
<name>A0A8H9N202_VIBVL</name>
<evidence type="ECO:0000313" key="1">
    <source>
        <dbReference type="EMBL" id="HAS8541352.1"/>
    </source>
</evidence>
<sequence length="201" mass="22562">MAVVIPNKCKENGRSFVSKTPLPGPKKLSETAKTLKEAKRLQAMNLAINSREDSIEFCEGEKSLKLTFNGAATLSHNKILRVEFRLLHSYHKSWYSRVKNLVDRNMDSVSKWLTLVGGNRLLLEGLEIRPTAERDTDSVSGAIKAIVDGLNHAELFKDDDQKHLFVMPLLQARGSSEVVIVKLKPMPNMEGILSPEFSKYL</sequence>
<dbReference type="InterPro" id="IPR036614">
    <property type="entry name" value="RusA-like_sf"/>
</dbReference>
<reference evidence="1" key="1">
    <citation type="journal article" date="2018" name="Genome Biol.">
        <title>SKESA: strategic k-mer extension for scrupulous assemblies.</title>
        <authorList>
            <person name="Souvorov A."/>
            <person name="Agarwala R."/>
            <person name="Lipman D.J."/>
        </authorList>
    </citation>
    <scope>NUCLEOTIDE SEQUENCE</scope>
    <source>
        <strain evidence="1">BCW_3452</strain>
    </source>
</reference>
<dbReference type="SUPFAM" id="SSF103084">
    <property type="entry name" value="Holliday junction resolvase RusA"/>
    <property type="match status" value="1"/>
</dbReference>
<organism evidence="1">
    <name type="scientific">Vibrio vulnificus</name>
    <dbReference type="NCBI Taxonomy" id="672"/>
    <lineage>
        <taxon>Bacteria</taxon>
        <taxon>Pseudomonadati</taxon>
        <taxon>Pseudomonadota</taxon>
        <taxon>Gammaproteobacteria</taxon>
        <taxon>Vibrionales</taxon>
        <taxon>Vibrionaceae</taxon>
        <taxon>Vibrio</taxon>
    </lineage>
</organism>
<dbReference type="EMBL" id="DACRBY010000020">
    <property type="protein sequence ID" value="HAS8541352.1"/>
    <property type="molecule type" value="Genomic_DNA"/>
</dbReference>